<keyword evidence="3 7" id="KW-1134">Transmembrane beta strand</keyword>
<dbReference type="InterPro" id="IPR023997">
    <property type="entry name" value="TonB-dep_OMP_SusC/RagA_CS"/>
</dbReference>
<dbReference type="NCBIfam" id="TIGR04056">
    <property type="entry name" value="OMP_RagA_SusC"/>
    <property type="match status" value="1"/>
</dbReference>
<evidence type="ECO:0000259" key="8">
    <source>
        <dbReference type="Pfam" id="PF07715"/>
    </source>
</evidence>
<evidence type="ECO:0000256" key="4">
    <source>
        <dbReference type="ARBA" id="ARBA00022692"/>
    </source>
</evidence>
<keyword evidence="10" id="KW-1185">Reference proteome</keyword>
<dbReference type="FunFam" id="2.170.130.10:FF:000008">
    <property type="entry name" value="SusC/RagA family TonB-linked outer membrane protein"/>
    <property type="match status" value="1"/>
</dbReference>
<evidence type="ECO:0000256" key="3">
    <source>
        <dbReference type="ARBA" id="ARBA00022452"/>
    </source>
</evidence>
<dbReference type="AlphaFoldDB" id="A0A5B8UCT9"/>
<gene>
    <name evidence="9" type="ORF">FSB75_00130</name>
</gene>
<dbReference type="Gene3D" id="2.170.130.10">
    <property type="entry name" value="TonB-dependent receptor, plug domain"/>
    <property type="match status" value="1"/>
</dbReference>
<dbReference type="EMBL" id="CP042433">
    <property type="protein sequence ID" value="QEC54374.1"/>
    <property type="molecule type" value="Genomic_DNA"/>
</dbReference>
<name>A0A5B8UCT9_9BACT</name>
<evidence type="ECO:0000256" key="7">
    <source>
        <dbReference type="PROSITE-ProRule" id="PRU01360"/>
    </source>
</evidence>
<dbReference type="SUPFAM" id="SSF56935">
    <property type="entry name" value="Porins"/>
    <property type="match status" value="1"/>
</dbReference>
<dbReference type="Proteomes" id="UP000321204">
    <property type="component" value="Chromosome"/>
</dbReference>
<dbReference type="Gene3D" id="2.60.40.1120">
    <property type="entry name" value="Carboxypeptidase-like, regulatory domain"/>
    <property type="match status" value="1"/>
</dbReference>
<protein>
    <submittedName>
        <fullName evidence="9">TonB-dependent receptor</fullName>
    </submittedName>
</protein>
<dbReference type="Pfam" id="PF13715">
    <property type="entry name" value="CarbopepD_reg_2"/>
    <property type="match status" value="1"/>
</dbReference>
<evidence type="ECO:0000313" key="10">
    <source>
        <dbReference type="Proteomes" id="UP000321204"/>
    </source>
</evidence>
<dbReference type="OrthoDB" id="1096961at2"/>
<keyword evidence="9" id="KW-0675">Receptor</keyword>
<keyword evidence="2 7" id="KW-0813">Transport</keyword>
<keyword evidence="6 7" id="KW-0998">Cell outer membrane</keyword>
<sequence length="1060" mass="116006">MQVKIAFSPCAISSRNNSVVYCVRKQRLLFFTLFLFSLSGFAQTTITGLVKNTDGLPLSGVSVRAKNTSANGTVTNNSGAYSIVVQPNEKTLVFSFVGYTTQEISIGGRKTINLTMDVNNTGMDEVIVTGYTTTTRKDLTGAVGSVKMEELQKAPVRSFEEALAGRVAGVQVTSQSGRPGSGIDIVIRGVGSISQSNRPLFVIDGFPIENPDNNILDPNDIESINVLKDASSTALYGAKGSNGVVVITTKRGTRGTPVIGYNASYGINKPIKYLKLLSPYEFVKVQSEYLGANNPYLNNGAVLEDYRNVKGVDWQGRLLQTGSQQNHSLSLRGGAGGTLYSFSGNYFNQEGIIINSAFRRYQGKLTLDQTVGTRLKVSAAVTYTNNKIAGQDPQGTSGGGNALFYHAFTYRPISISGFDDQLEASLYDPEGNGVQDYRVNPILSTKNEIRNNISSNIISNLSVDYSITKQLKLRVRGSANNTFMRVESFNGSKTRLGGPYSTSGINGSLYNYQYDYFDNTNLLDYTNTFGKKHRFNLVVGNSIQMAQSRSFGYSAYQIPSEELGISGIDAGIINTPPTGSISKSTLASLLGSFAYNYAGKYYLTGNFRADGSSKFVGDNKWSYFPSGAVKWKFTEEKFLKKNKILSDGNIRGSYGITGNNRIGDFDTYARISFSSPFTYNGVTQPNSAVIGSLQNPSLKWENTTATDLGVDLGFFDNRLNLVVDVYKRTTKNLLYRTQLPTSTGYGSVLKNIAAISNRGLEISLNAAVINKGDFSYNSNFNISFNRNRLEALSDPDENAITTSVSWEAVYATTPAYIAKIGGPLGQMYGLVADGLYQYSDFDRLPNGTYALKPNIAVSGTPQPGDQKFIDINHDGKINADDRVVIGNGYPLHTGGWSNSLRYKNFDVNIFLQWSYGNSVIDANRIWFATGMGIQQRGSFIPAQNTFAEFANRWTAANQDTDIPKLNRVAAGVYSSQFVEDGSFLRLKTINIGYNLPAKLLLRHKIKGLRVYVATSNIYTWTKYKGYDPELSAYQTALTPGLDYSTYPRPFTIVGGLNLSF</sequence>
<evidence type="ECO:0000256" key="2">
    <source>
        <dbReference type="ARBA" id="ARBA00022448"/>
    </source>
</evidence>
<dbReference type="InterPro" id="IPR039426">
    <property type="entry name" value="TonB-dep_rcpt-like"/>
</dbReference>
<dbReference type="KEGG" id="fgg:FSB75_00130"/>
<dbReference type="InterPro" id="IPR036942">
    <property type="entry name" value="Beta-barrel_TonB_sf"/>
</dbReference>
<dbReference type="InterPro" id="IPR037066">
    <property type="entry name" value="Plug_dom_sf"/>
</dbReference>
<dbReference type="PROSITE" id="PS52016">
    <property type="entry name" value="TONB_DEPENDENT_REC_3"/>
    <property type="match status" value="1"/>
</dbReference>
<comment type="subcellular location">
    <subcellularLocation>
        <location evidence="1 7">Cell outer membrane</location>
        <topology evidence="1 7">Multi-pass membrane protein</topology>
    </subcellularLocation>
</comment>
<proteinExistence type="inferred from homology"/>
<keyword evidence="4 7" id="KW-0812">Transmembrane</keyword>
<evidence type="ECO:0000256" key="5">
    <source>
        <dbReference type="ARBA" id="ARBA00023136"/>
    </source>
</evidence>
<organism evidence="9 10">
    <name type="scientific">Flavisolibacter ginsenosidimutans</name>
    <dbReference type="NCBI Taxonomy" id="661481"/>
    <lineage>
        <taxon>Bacteria</taxon>
        <taxon>Pseudomonadati</taxon>
        <taxon>Bacteroidota</taxon>
        <taxon>Chitinophagia</taxon>
        <taxon>Chitinophagales</taxon>
        <taxon>Chitinophagaceae</taxon>
        <taxon>Flavisolibacter</taxon>
    </lineage>
</organism>
<dbReference type="InterPro" id="IPR008969">
    <property type="entry name" value="CarboxyPept-like_regulatory"/>
</dbReference>
<dbReference type="InterPro" id="IPR023996">
    <property type="entry name" value="TonB-dep_OMP_SusC/RagA"/>
</dbReference>
<dbReference type="InterPro" id="IPR012910">
    <property type="entry name" value="Plug_dom"/>
</dbReference>
<dbReference type="Pfam" id="PF07715">
    <property type="entry name" value="Plug"/>
    <property type="match status" value="1"/>
</dbReference>
<dbReference type="GO" id="GO:0009279">
    <property type="term" value="C:cell outer membrane"/>
    <property type="evidence" value="ECO:0007669"/>
    <property type="project" value="UniProtKB-SubCell"/>
</dbReference>
<dbReference type="Gene3D" id="2.40.170.20">
    <property type="entry name" value="TonB-dependent receptor, beta-barrel domain"/>
    <property type="match status" value="1"/>
</dbReference>
<feature type="domain" description="TonB-dependent receptor plug" evidence="8">
    <location>
        <begin position="136"/>
        <end position="244"/>
    </location>
</feature>
<evidence type="ECO:0000256" key="1">
    <source>
        <dbReference type="ARBA" id="ARBA00004571"/>
    </source>
</evidence>
<dbReference type="NCBIfam" id="TIGR04057">
    <property type="entry name" value="SusC_RagA_signa"/>
    <property type="match status" value="1"/>
</dbReference>
<evidence type="ECO:0000256" key="6">
    <source>
        <dbReference type="ARBA" id="ARBA00023237"/>
    </source>
</evidence>
<comment type="similarity">
    <text evidence="7">Belongs to the TonB-dependent receptor family.</text>
</comment>
<accession>A0A5B8UCT9</accession>
<dbReference type="SUPFAM" id="SSF49464">
    <property type="entry name" value="Carboxypeptidase regulatory domain-like"/>
    <property type="match status" value="1"/>
</dbReference>
<evidence type="ECO:0000313" key="9">
    <source>
        <dbReference type="EMBL" id="QEC54374.1"/>
    </source>
</evidence>
<reference evidence="9 10" key="1">
    <citation type="journal article" date="2015" name="Int. J. Syst. Evol. Microbiol.">
        <title>Flavisolibacter ginsenosidimutans sp. nov., with ginsenoside-converting activity isolated from soil used for cultivating ginseng.</title>
        <authorList>
            <person name="Zhao Y."/>
            <person name="Liu Q."/>
            <person name="Kang M.S."/>
            <person name="Jin F."/>
            <person name="Yu H."/>
            <person name="Im W.T."/>
        </authorList>
    </citation>
    <scope>NUCLEOTIDE SEQUENCE [LARGE SCALE GENOMIC DNA]</scope>
    <source>
        <strain evidence="9 10">Gsoil 636</strain>
    </source>
</reference>
<keyword evidence="5 7" id="KW-0472">Membrane</keyword>